<reference evidence="9" key="2">
    <citation type="journal article" date="2021" name="PeerJ">
        <title>Extensive microbial diversity within the chicken gut microbiome revealed by metagenomics and culture.</title>
        <authorList>
            <person name="Gilroy R."/>
            <person name="Ravi A."/>
            <person name="Getino M."/>
            <person name="Pursley I."/>
            <person name="Horton D.L."/>
            <person name="Alikhan N.F."/>
            <person name="Baker D."/>
            <person name="Gharbi K."/>
            <person name="Hall N."/>
            <person name="Watson M."/>
            <person name="Adriaenssens E.M."/>
            <person name="Foster-Nyarko E."/>
            <person name="Jarju S."/>
            <person name="Secka A."/>
            <person name="Antonio M."/>
            <person name="Oren A."/>
            <person name="Chaudhuri R.R."/>
            <person name="La Ragione R."/>
            <person name="Hildebrand F."/>
            <person name="Pallen M.J."/>
        </authorList>
    </citation>
    <scope>NUCLEOTIDE SEQUENCE</scope>
    <source>
        <strain evidence="9">CHK123-3438</strain>
    </source>
</reference>
<keyword evidence="3" id="KW-0813">Transport</keyword>
<name>A0A9D1GJ00_9FIRM</name>
<dbReference type="SUPFAM" id="SSF52540">
    <property type="entry name" value="P-loop containing nucleoside triphosphate hydrolases"/>
    <property type="match status" value="1"/>
</dbReference>
<comment type="subcellular location">
    <subcellularLocation>
        <location evidence="1">Membrane</location>
    </subcellularLocation>
</comment>
<evidence type="ECO:0000256" key="1">
    <source>
        <dbReference type="ARBA" id="ARBA00004370"/>
    </source>
</evidence>
<dbReference type="InterPro" id="IPR013563">
    <property type="entry name" value="Oligopep_ABC_C"/>
</dbReference>
<organism evidence="9 10">
    <name type="scientific">Candidatus Caccovicinus merdipullorum</name>
    <dbReference type="NCBI Taxonomy" id="2840724"/>
    <lineage>
        <taxon>Bacteria</taxon>
        <taxon>Bacillati</taxon>
        <taxon>Bacillota</taxon>
        <taxon>Clostridia</taxon>
        <taxon>Eubacteriales</taxon>
        <taxon>Candidatus Caccovicinus</taxon>
    </lineage>
</organism>
<evidence type="ECO:0000256" key="5">
    <source>
        <dbReference type="ARBA" id="ARBA00022741"/>
    </source>
</evidence>
<evidence type="ECO:0000259" key="8">
    <source>
        <dbReference type="Pfam" id="PF08352"/>
    </source>
</evidence>
<dbReference type="GO" id="GO:0016020">
    <property type="term" value="C:membrane"/>
    <property type="evidence" value="ECO:0007669"/>
    <property type="project" value="UniProtKB-SubCell"/>
</dbReference>
<evidence type="ECO:0000256" key="4">
    <source>
        <dbReference type="ARBA" id="ARBA00022475"/>
    </source>
</evidence>
<evidence type="ECO:0000256" key="7">
    <source>
        <dbReference type="ARBA" id="ARBA00023136"/>
    </source>
</evidence>
<dbReference type="GO" id="GO:0015833">
    <property type="term" value="P:peptide transport"/>
    <property type="evidence" value="ECO:0007669"/>
    <property type="project" value="InterPro"/>
</dbReference>
<keyword evidence="4" id="KW-1003">Cell membrane</keyword>
<dbReference type="AlphaFoldDB" id="A0A9D1GJ00"/>
<keyword evidence="6 9" id="KW-0067">ATP-binding</keyword>
<dbReference type="Gene3D" id="3.40.50.300">
    <property type="entry name" value="P-loop containing nucleotide triphosphate hydrolases"/>
    <property type="match status" value="1"/>
</dbReference>
<feature type="domain" description="Oligopeptide/dipeptide ABC transporter C-terminal" evidence="8">
    <location>
        <begin position="11"/>
        <end position="76"/>
    </location>
</feature>
<sequence length="107" mass="12183">KVSVMYAGKMVEQGPVDDIFYAPAHPYTEGLLRSMPRVDAESYERLIPIEGTPVDMLNPPEGCPFAPRCEKCMKICLKKMPPYVEVGENHRSACWLRVQERINKEEA</sequence>
<dbReference type="Pfam" id="PF08352">
    <property type="entry name" value="oligo_HPY"/>
    <property type="match status" value="1"/>
</dbReference>
<gene>
    <name evidence="9" type="ORF">IAB60_04755</name>
</gene>
<evidence type="ECO:0000256" key="3">
    <source>
        <dbReference type="ARBA" id="ARBA00022448"/>
    </source>
</evidence>
<dbReference type="Proteomes" id="UP000886860">
    <property type="component" value="Unassembled WGS sequence"/>
</dbReference>
<keyword evidence="7" id="KW-0472">Membrane</keyword>
<evidence type="ECO:0000313" key="10">
    <source>
        <dbReference type="Proteomes" id="UP000886860"/>
    </source>
</evidence>
<proteinExistence type="inferred from homology"/>
<dbReference type="NCBIfam" id="TIGR01727">
    <property type="entry name" value="oligo_HPY"/>
    <property type="match status" value="1"/>
</dbReference>
<accession>A0A9D1GJ00</accession>
<reference evidence="9" key="1">
    <citation type="submission" date="2020-10" db="EMBL/GenBank/DDBJ databases">
        <authorList>
            <person name="Gilroy R."/>
        </authorList>
    </citation>
    <scope>NUCLEOTIDE SEQUENCE</scope>
    <source>
        <strain evidence="9">CHK123-3438</strain>
    </source>
</reference>
<dbReference type="PANTHER" id="PTHR43297">
    <property type="entry name" value="OLIGOPEPTIDE TRANSPORT ATP-BINDING PROTEIN APPD"/>
    <property type="match status" value="1"/>
</dbReference>
<evidence type="ECO:0000256" key="6">
    <source>
        <dbReference type="ARBA" id="ARBA00022840"/>
    </source>
</evidence>
<dbReference type="GO" id="GO:0005524">
    <property type="term" value="F:ATP binding"/>
    <property type="evidence" value="ECO:0007669"/>
    <property type="project" value="UniProtKB-KW"/>
</dbReference>
<comment type="caution">
    <text evidence="9">The sequence shown here is derived from an EMBL/GenBank/DDBJ whole genome shotgun (WGS) entry which is preliminary data.</text>
</comment>
<dbReference type="InterPro" id="IPR027417">
    <property type="entry name" value="P-loop_NTPase"/>
</dbReference>
<evidence type="ECO:0000313" key="9">
    <source>
        <dbReference type="EMBL" id="HIT41407.1"/>
    </source>
</evidence>
<comment type="similarity">
    <text evidence="2">Belongs to the ABC transporter superfamily.</text>
</comment>
<dbReference type="InterPro" id="IPR050388">
    <property type="entry name" value="ABC_Ni/Peptide_Import"/>
</dbReference>
<feature type="non-terminal residue" evidence="9">
    <location>
        <position position="1"/>
    </location>
</feature>
<keyword evidence="5" id="KW-0547">Nucleotide-binding</keyword>
<dbReference type="PANTHER" id="PTHR43297:SF2">
    <property type="entry name" value="DIPEPTIDE TRANSPORT ATP-BINDING PROTEIN DPPD"/>
    <property type="match status" value="1"/>
</dbReference>
<dbReference type="EMBL" id="DVKS01000075">
    <property type="protein sequence ID" value="HIT41407.1"/>
    <property type="molecule type" value="Genomic_DNA"/>
</dbReference>
<protein>
    <submittedName>
        <fullName evidence="9">ABC transporter ATP-binding protein</fullName>
    </submittedName>
</protein>
<evidence type="ECO:0000256" key="2">
    <source>
        <dbReference type="ARBA" id="ARBA00005417"/>
    </source>
</evidence>